<feature type="transmembrane region" description="Helical" evidence="9">
    <location>
        <begin position="9"/>
        <end position="28"/>
    </location>
</feature>
<dbReference type="GO" id="GO:0015818">
    <property type="term" value="P:isoleucine transport"/>
    <property type="evidence" value="ECO:0007669"/>
    <property type="project" value="TreeGrafter"/>
</dbReference>
<evidence type="ECO:0000256" key="5">
    <source>
        <dbReference type="ARBA" id="ARBA00022692"/>
    </source>
</evidence>
<dbReference type="KEGG" id="nri:NRI_0813"/>
<feature type="transmembrane region" description="Helical" evidence="9">
    <location>
        <begin position="361"/>
        <end position="378"/>
    </location>
</feature>
<evidence type="ECO:0000313" key="11">
    <source>
        <dbReference type="Proteomes" id="UP000001627"/>
    </source>
</evidence>
<feature type="transmembrane region" description="Helical" evidence="9">
    <location>
        <begin position="330"/>
        <end position="349"/>
    </location>
</feature>
<evidence type="ECO:0000313" key="10">
    <source>
        <dbReference type="EMBL" id="ACT69779.1"/>
    </source>
</evidence>
<feature type="transmembrane region" description="Helical" evidence="9">
    <location>
        <begin position="269"/>
        <end position="293"/>
    </location>
</feature>
<feature type="transmembrane region" description="Helical" evidence="9">
    <location>
        <begin position="188"/>
        <end position="207"/>
    </location>
</feature>
<feature type="transmembrane region" description="Helical" evidence="9">
    <location>
        <begin position="305"/>
        <end position="324"/>
    </location>
</feature>
<feature type="transmembrane region" description="Helical" evidence="9">
    <location>
        <begin position="72"/>
        <end position="95"/>
    </location>
</feature>
<keyword evidence="5 9" id="KW-0812">Transmembrane</keyword>
<evidence type="ECO:0000256" key="7">
    <source>
        <dbReference type="ARBA" id="ARBA00022989"/>
    </source>
</evidence>
<feature type="transmembrane region" description="Helical" evidence="9">
    <location>
        <begin position="115"/>
        <end position="134"/>
    </location>
</feature>
<evidence type="ECO:0000256" key="9">
    <source>
        <dbReference type="RuleBase" id="RU362122"/>
    </source>
</evidence>
<dbReference type="InterPro" id="IPR004685">
    <property type="entry name" value="Brnchd-chn_aa_trnsp_Livcs"/>
</dbReference>
<dbReference type="EMBL" id="CP001431">
    <property type="protein sequence ID" value="ACT69779.1"/>
    <property type="molecule type" value="Genomic_DNA"/>
</dbReference>
<accession>C6V5W4</accession>
<protein>
    <recommendedName>
        <fullName evidence="9">Branched-chain amino acid transport system carrier protein</fullName>
    </recommendedName>
</protein>
<dbReference type="AlphaFoldDB" id="C6V5W4"/>
<dbReference type="GO" id="GO:0005886">
    <property type="term" value="C:plasma membrane"/>
    <property type="evidence" value="ECO:0007669"/>
    <property type="project" value="UniProtKB-SubCell"/>
</dbReference>
<dbReference type="PANTHER" id="PTHR30588">
    <property type="entry name" value="BRANCHED-CHAIN AMINO ACID TRANSPORT SYSTEM 2 CARRIER PROTEIN"/>
    <property type="match status" value="1"/>
</dbReference>
<evidence type="ECO:0000256" key="3">
    <source>
        <dbReference type="ARBA" id="ARBA00022448"/>
    </source>
</evidence>
<keyword evidence="6 9" id="KW-0029">Amino-acid transport</keyword>
<proteinExistence type="inferred from homology"/>
<evidence type="ECO:0000256" key="1">
    <source>
        <dbReference type="ARBA" id="ARBA00004651"/>
    </source>
</evidence>
<evidence type="ECO:0000256" key="8">
    <source>
        <dbReference type="ARBA" id="ARBA00023136"/>
    </source>
</evidence>
<dbReference type="Pfam" id="PF05525">
    <property type="entry name" value="Branch_AA_trans"/>
    <property type="match status" value="1"/>
</dbReference>
<comment type="caution">
    <text evidence="9">Lacks conserved residue(s) required for the propagation of feature annotation.</text>
</comment>
<dbReference type="HOGENOM" id="CLU_036807_0_2_5"/>
<keyword evidence="3 9" id="KW-0813">Transport</keyword>
<dbReference type="PANTHER" id="PTHR30588:SF0">
    <property type="entry name" value="BRANCHED-CHAIN AMINO ACID PERMEASE BRNQ"/>
    <property type="match status" value="1"/>
</dbReference>
<reference evidence="10 11" key="1">
    <citation type="journal article" date="2009" name="Nucleic Acids Res.">
        <title>Analysis of complete genome sequence of Neorickettsia risticii: causative agent of Potomac horse fever.</title>
        <authorList>
            <person name="Lin M."/>
            <person name="Zhang C."/>
            <person name="Gibson K."/>
            <person name="Rikihisa Y."/>
        </authorList>
    </citation>
    <scope>NUCLEOTIDE SEQUENCE [LARGE SCALE GENOMIC DNA]</scope>
    <source>
        <strain evidence="10 11">Illinois</strain>
    </source>
</reference>
<comment type="function">
    <text evidence="9">Component of the transport system for branched-chain amino acids.</text>
</comment>
<name>C6V5W4_NEORI</name>
<dbReference type="Proteomes" id="UP000001627">
    <property type="component" value="Chromosome"/>
</dbReference>
<keyword evidence="4" id="KW-1003">Cell membrane</keyword>
<dbReference type="GO" id="GO:0015190">
    <property type="term" value="F:L-leucine transmembrane transporter activity"/>
    <property type="evidence" value="ECO:0007669"/>
    <property type="project" value="TreeGrafter"/>
</dbReference>
<gene>
    <name evidence="10" type="ordered locus">NRI_0813</name>
</gene>
<comment type="subcellular location">
    <subcellularLocation>
        <location evidence="9">Cell inner membrane</location>
        <topology evidence="9">Multi-pass membrane protein</topology>
    </subcellularLocation>
    <subcellularLocation>
        <location evidence="1">Cell membrane</location>
        <topology evidence="1">Multi-pass membrane protein</topology>
    </subcellularLocation>
</comment>
<evidence type="ECO:0000256" key="2">
    <source>
        <dbReference type="ARBA" id="ARBA00008540"/>
    </source>
</evidence>
<dbReference type="GO" id="GO:0015188">
    <property type="term" value="F:L-isoleucine transmembrane transporter activity"/>
    <property type="evidence" value="ECO:0007669"/>
    <property type="project" value="TreeGrafter"/>
</dbReference>
<sequence>MLVSKPMQVAIASLTIFAIFFGAGNLIYPTFVGLETKGNFLYGFLGFTSTGVFLPLLGLVSMIKTGCNTDEFFSLAGKQVGIVLVVLILLLMGPLGGIPRCIIVSFEALKVMSSSIRFLHFNLLFGALTFLLVLRDSEIVQIVGKWLTPALILGILVVVITGISSNHAMSDATLSGFSSFTFAVFEGYQTMDACAAIFFAKIILDYFKKEVPEGNALNYSLLSSILGFFLLGIVYAALLFLGAKYATNLNEIPKASLFNSLTSLVAGKASSVVVAFTVFFACLTTVIALVQLVSKWLTERTGIDFRLSVCGIVICSMISASFGFRALTTFLVGILSLLYPALIVLILCNLASSSSQYVRKYSPTIFWLVAAVSAYVGIGL</sequence>
<comment type="similarity">
    <text evidence="2 9">Belongs to the branched chain amino acid transporter family.</text>
</comment>
<feature type="transmembrane region" description="Helical" evidence="9">
    <location>
        <begin position="146"/>
        <end position="168"/>
    </location>
</feature>
<dbReference type="GO" id="GO:0005304">
    <property type="term" value="F:L-valine transmembrane transporter activity"/>
    <property type="evidence" value="ECO:0007669"/>
    <property type="project" value="TreeGrafter"/>
</dbReference>
<feature type="transmembrane region" description="Helical" evidence="9">
    <location>
        <begin position="40"/>
        <end position="60"/>
    </location>
</feature>
<keyword evidence="8 9" id="KW-0472">Membrane</keyword>
<dbReference type="OrthoDB" id="9783920at2"/>
<keyword evidence="11" id="KW-1185">Reference proteome</keyword>
<dbReference type="STRING" id="434131.NRI_0813"/>
<feature type="transmembrane region" description="Helical" evidence="9">
    <location>
        <begin position="219"/>
        <end position="241"/>
    </location>
</feature>
<dbReference type="eggNOG" id="COG1114">
    <property type="taxonomic scope" value="Bacteria"/>
</dbReference>
<evidence type="ECO:0000256" key="6">
    <source>
        <dbReference type="ARBA" id="ARBA00022970"/>
    </source>
</evidence>
<keyword evidence="7 9" id="KW-1133">Transmembrane helix</keyword>
<dbReference type="GO" id="GO:0015820">
    <property type="term" value="P:L-leucine transport"/>
    <property type="evidence" value="ECO:0007669"/>
    <property type="project" value="TreeGrafter"/>
</dbReference>
<organism evidence="10 11">
    <name type="scientific">Neorickettsia risticii (strain Illinois)</name>
    <dbReference type="NCBI Taxonomy" id="434131"/>
    <lineage>
        <taxon>Bacteria</taxon>
        <taxon>Pseudomonadati</taxon>
        <taxon>Pseudomonadota</taxon>
        <taxon>Alphaproteobacteria</taxon>
        <taxon>Rickettsiales</taxon>
        <taxon>Anaplasmataceae</taxon>
        <taxon>Neorickettsia</taxon>
    </lineage>
</organism>
<evidence type="ECO:0000256" key="4">
    <source>
        <dbReference type="ARBA" id="ARBA00022475"/>
    </source>
</evidence>